<gene>
    <name evidence="1" type="ORF">SLEP1_g6085</name>
</gene>
<sequence>MLPHVSKFLECLQNDADCRRFKILSTVSRRRSTWKASEGVVRYTVRRYPITEQTGVQRREFGRFRRGKKGKGQSGCVDAWDDVDERQKCAGCRLTREWGREGSAGGFH</sequence>
<evidence type="ECO:0000313" key="2">
    <source>
        <dbReference type="Proteomes" id="UP001054252"/>
    </source>
</evidence>
<organism evidence="1 2">
    <name type="scientific">Rubroshorea leprosula</name>
    <dbReference type="NCBI Taxonomy" id="152421"/>
    <lineage>
        <taxon>Eukaryota</taxon>
        <taxon>Viridiplantae</taxon>
        <taxon>Streptophyta</taxon>
        <taxon>Embryophyta</taxon>
        <taxon>Tracheophyta</taxon>
        <taxon>Spermatophyta</taxon>
        <taxon>Magnoliopsida</taxon>
        <taxon>eudicotyledons</taxon>
        <taxon>Gunneridae</taxon>
        <taxon>Pentapetalae</taxon>
        <taxon>rosids</taxon>
        <taxon>malvids</taxon>
        <taxon>Malvales</taxon>
        <taxon>Dipterocarpaceae</taxon>
        <taxon>Rubroshorea</taxon>
    </lineage>
</organism>
<accession>A0AAV5HU27</accession>
<dbReference type="Proteomes" id="UP001054252">
    <property type="component" value="Unassembled WGS sequence"/>
</dbReference>
<proteinExistence type="predicted"/>
<protein>
    <submittedName>
        <fullName evidence="1">Uncharacterized protein</fullName>
    </submittedName>
</protein>
<reference evidence="1 2" key="1">
    <citation type="journal article" date="2021" name="Commun. Biol.">
        <title>The genome of Shorea leprosula (Dipterocarpaceae) highlights the ecological relevance of drought in aseasonal tropical rainforests.</title>
        <authorList>
            <person name="Ng K.K.S."/>
            <person name="Kobayashi M.J."/>
            <person name="Fawcett J.A."/>
            <person name="Hatakeyama M."/>
            <person name="Paape T."/>
            <person name="Ng C.H."/>
            <person name="Ang C.C."/>
            <person name="Tnah L.H."/>
            <person name="Lee C.T."/>
            <person name="Nishiyama T."/>
            <person name="Sese J."/>
            <person name="O'Brien M.J."/>
            <person name="Copetti D."/>
            <person name="Mohd Noor M.I."/>
            <person name="Ong R.C."/>
            <person name="Putra M."/>
            <person name="Sireger I.Z."/>
            <person name="Indrioko S."/>
            <person name="Kosugi Y."/>
            <person name="Izuno A."/>
            <person name="Isagi Y."/>
            <person name="Lee S.L."/>
            <person name="Shimizu K.K."/>
        </authorList>
    </citation>
    <scope>NUCLEOTIDE SEQUENCE [LARGE SCALE GENOMIC DNA]</scope>
    <source>
        <strain evidence="1">214</strain>
    </source>
</reference>
<comment type="caution">
    <text evidence="1">The sequence shown here is derived from an EMBL/GenBank/DDBJ whole genome shotgun (WGS) entry which is preliminary data.</text>
</comment>
<dbReference type="EMBL" id="BPVZ01000006">
    <property type="protein sequence ID" value="GKU92347.1"/>
    <property type="molecule type" value="Genomic_DNA"/>
</dbReference>
<name>A0AAV5HU27_9ROSI</name>
<keyword evidence="2" id="KW-1185">Reference proteome</keyword>
<evidence type="ECO:0000313" key="1">
    <source>
        <dbReference type="EMBL" id="GKU92347.1"/>
    </source>
</evidence>
<dbReference type="AlphaFoldDB" id="A0AAV5HU27"/>